<feature type="region of interest" description="Disordered" evidence="1">
    <location>
        <begin position="1"/>
        <end position="96"/>
    </location>
</feature>
<dbReference type="EMBL" id="QPFP01000043">
    <property type="protein sequence ID" value="TEB27060.1"/>
    <property type="molecule type" value="Genomic_DNA"/>
</dbReference>
<dbReference type="AlphaFoldDB" id="A0A4Y7SYY0"/>
<feature type="compositionally biased region" description="Basic and acidic residues" evidence="1">
    <location>
        <begin position="28"/>
        <end position="37"/>
    </location>
</feature>
<organism evidence="3 4">
    <name type="scientific">Coprinellus micaceus</name>
    <name type="common">Glistening ink-cap mushroom</name>
    <name type="synonym">Coprinus micaceus</name>
    <dbReference type="NCBI Taxonomy" id="71717"/>
    <lineage>
        <taxon>Eukaryota</taxon>
        <taxon>Fungi</taxon>
        <taxon>Dikarya</taxon>
        <taxon>Basidiomycota</taxon>
        <taxon>Agaricomycotina</taxon>
        <taxon>Agaricomycetes</taxon>
        <taxon>Agaricomycetidae</taxon>
        <taxon>Agaricales</taxon>
        <taxon>Agaricineae</taxon>
        <taxon>Psathyrellaceae</taxon>
        <taxon>Coprinellus</taxon>
    </lineage>
</organism>
<dbReference type="InterPro" id="IPR027911">
    <property type="entry name" value="DUF4604"/>
</dbReference>
<reference evidence="3 4" key="1">
    <citation type="journal article" date="2019" name="Nat. Ecol. Evol.">
        <title>Megaphylogeny resolves global patterns of mushroom evolution.</title>
        <authorList>
            <person name="Varga T."/>
            <person name="Krizsan K."/>
            <person name="Foldi C."/>
            <person name="Dima B."/>
            <person name="Sanchez-Garcia M."/>
            <person name="Sanchez-Ramirez S."/>
            <person name="Szollosi G.J."/>
            <person name="Szarkandi J.G."/>
            <person name="Papp V."/>
            <person name="Albert L."/>
            <person name="Andreopoulos W."/>
            <person name="Angelini C."/>
            <person name="Antonin V."/>
            <person name="Barry K.W."/>
            <person name="Bougher N.L."/>
            <person name="Buchanan P."/>
            <person name="Buyck B."/>
            <person name="Bense V."/>
            <person name="Catcheside P."/>
            <person name="Chovatia M."/>
            <person name="Cooper J."/>
            <person name="Damon W."/>
            <person name="Desjardin D."/>
            <person name="Finy P."/>
            <person name="Geml J."/>
            <person name="Haridas S."/>
            <person name="Hughes K."/>
            <person name="Justo A."/>
            <person name="Karasinski D."/>
            <person name="Kautmanova I."/>
            <person name="Kiss B."/>
            <person name="Kocsube S."/>
            <person name="Kotiranta H."/>
            <person name="LaButti K.M."/>
            <person name="Lechner B.E."/>
            <person name="Liimatainen K."/>
            <person name="Lipzen A."/>
            <person name="Lukacs Z."/>
            <person name="Mihaltcheva S."/>
            <person name="Morgado L.N."/>
            <person name="Niskanen T."/>
            <person name="Noordeloos M.E."/>
            <person name="Ohm R.A."/>
            <person name="Ortiz-Santana B."/>
            <person name="Ovrebo C."/>
            <person name="Racz N."/>
            <person name="Riley R."/>
            <person name="Savchenko A."/>
            <person name="Shiryaev A."/>
            <person name="Soop K."/>
            <person name="Spirin V."/>
            <person name="Szebenyi C."/>
            <person name="Tomsovsky M."/>
            <person name="Tulloss R.E."/>
            <person name="Uehling J."/>
            <person name="Grigoriev I.V."/>
            <person name="Vagvolgyi C."/>
            <person name="Papp T."/>
            <person name="Martin F.M."/>
            <person name="Miettinen O."/>
            <person name="Hibbett D.S."/>
            <person name="Nagy L.G."/>
        </authorList>
    </citation>
    <scope>NUCLEOTIDE SEQUENCE [LARGE SCALE GENOMIC DNA]</scope>
    <source>
        <strain evidence="3 4">FP101781</strain>
    </source>
</reference>
<dbReference type="OrthoDB" id="2553298at2759"/>
<evidence type="ECO:0000313" key="4">
    <source>
        <dbReference type="Proteomes" id="UP000298030"/>
    </source>
</evidence>
<feature type="region of interest" description="Disordered" evidence="1">
    <location>
        <begin position="136"/>
        <end position="232"/>
    </location>
</feature>
<name>A0A4Y7SYY0_COPMI</name>
<dbReference type="Proteomes" id="UP000298030">
    <property type="component" value="Unassembled WGS sequence"/>
</dbReference>
<gene>
    <name evidence="3" type="ORF">FA13DRAFT_974125</name>
</gene>
<feature type="compositionally biased region" description="Basic and acidic residues" evidence="1">
    <location>
        <begin position="62"/>
        <end position="72"/>
    </location>
</feature>
<dbReference type="Pfam" id="PF15377">
    <property type="entry name" value="DUF4604"/>
    <property type="match status" value="1"/>
</dbReference>
<feature type="compositionally biased region" description="Low complexity" evidence="1">
    <location>
        <begin position="176"/>
        <end position="188"/>
    </location>
</feature>
<feature type="domain" description="DUF4604" evidence="2">
    <location>
        <begin position="14"/>
        <end position="231"/>
    </location>
</feature>
<comment type="caution">
    <text evidence="3">The sequence shown here is derived from an EMBL/GenBank/DDBJ whole genome shotgun (WGS) entry which is preliminary data.</text>
</comment>
<protein>
    <recommendedName>
        <fullName evidence="2">DUF4604 domain-containing protein</fullName>
    </recommendedName>
</protein>
<proteinExistence type="predicted"/>
<sequence>MPPKEPTRAQLSSKLSYQSHRPAFLQKLENRMAGRPDESEEEDEEFEYVGNGRAPIPKRPRERPPIPERPDNDPGSADEDGGDEAPQIVVLKEGKHLTAREVENIKRKGAMLHSVPLGGESTRKRSLRFRTCLVERGLPPLPEHDEQAQDAQPEGSANSSKGKDAAGHKFKGQGLSFSSASSKTANTSKAKRKAVALLGDSEAQDEGPSQAKAPSKKKKKQDKKLLSFGDDA</sequence>
<feature type="compositionally biased region" description="Acidic residues" evidence="1">
    <location>
        <begin position="38"/>
        <end position="47"/>
    </location>
</feature>
<evidence type="ECO:0000313" key="3">
    <source>
        <dbReference type="EMBL" id="TEB27060.1"/>
    </source>
</evidence>
<evidence type="ECO:0000256" key="1">
    <source>
        <dbReference type="SAM" id="MobiDB-lite"/>
    </source>
</evidence>
<evidence type="ECO:0000259" key="2">
    <source>
        <dbReference type="Pfam" id="PF15377"/>
    </source>
</evidence>
<keyword evidence="4" id="KW-1185">Reference proteome</keyword>
<feature type="compositionally biased region" description="Polar residues" evidence="1">
    <location>
        <begin position="9"/>
        <end position="19"/>
    </location>
</feature>
<accession>A0A4Y7SYY0</accession>